<evidence type="ECO:0000313" key="1">
    <source>
        <dbReference type="EMBL" id="KDO18710.1"/>
    </source>
</evidence>
<organism evidence="1 2">
    <name type="scientific">Saprolegnia parasitica (strain CBS 223.65)</name>
    <dbReference type="NCBI Taxonomy" id="695850"/>
    <lineage>
        <taxon>Eukaryota</taxon>
        <taxon>Sar</taxon>
        <taxon>Stramenopiles</taxon>
        <taxon>Oomycota</taxon>
        <taxon>Saprolegniomycetes</taxon>
        <taxon>Saprolegniales</taxon>
        <taxon>Saprolegniaceae</taxon>
        <taxon>Saprolegnia</taxon>
    </lineage>
</organism>
<evidence type="ECO:0000313" key="2">
    <source>
        <dbReference type="Proteomes" id="UP000030745"/>
    </source>
</evidence>
<keyword evidence="2" id="KW-1185">Reference proteome</keyword>
<gene>
    <name evidence="1" type="ORF">SPRG_15992</name>
</gene>
<accession>A0A067BPN0</accession>
<name>A0A067BPN0_SAPPC</name>
<dbReference type="KEGG" id="spar:SPRG_15992"/>
<dbReference type="OMA" id="LRYFAIK"/>
<dbReference type="GeneID" id="24137660"/>
<dbReference type="VEuPathDB" id="FungiDB:SPRG_15992"/>
<dbReference type="EMBL" id="KK583403">
    <property type="protein sequence ID" value="KDO18710.1"/>
    <property type="molecule type" value="Genomic_DNA"/>
</dbReference>
<protein>
    <submittedName>
        <fullName evidence="1">Uncharacterized protein</fullName>
    </submittedName>
</protein>
<sequence length="309" mass="35264">MKTPSATTRSAARERQLLADRLSKRKARLAYVAERSSLQSAVEALTLRYFAIKGTLLPWHDIVVALRESSDASLLENCALRTEATKTNAIVQRLRQWFQTMEAPQRLPGYLSRGAVLDVTLVAEPSTRRLGYDWISKQLYHGTSVQLSPRLFPYVYEDSIKVEWGVRGRKLVLQKVIQASQEVVAKALWAVNRAVATEAFPVPDSECNSSMKVLRKEVTISVNSRLLRTVNCLEHRAAFESVLDYVKVLYPDLYDREVVEYAMQAADTAFLEQHISWFLLQRAAWIATDYFKHLERVLARPTAFRIMSI</sequence>
<proteinExistence type="predicted"/>
<dbReference type="AlphaFoldDB" id="A0A067BPN0"/>
<dbReference type="OrthoDB" id="76996at2759"/>
<dbReference type="RefSeq" id="XP_012210587.1">
    <property type="nucleotide sequence ID" value="XM_012355197.1"/>
</dbReference>
<dbReference type="Proteomes" id="UP000030745">
    <property type="component" value="Unassembled WGS sequence"/>
</dbReference>
<reference evidence="1 2" key="1">
    <citation type="journal article" date="2013" name="PLoS Genet.">
        <title>Distinctive expansion of potential virulence genes in the genome of the oomycete fish pathogen Saprolegnia parasitica.</title>
        <authorList>
            <person name="Jiang R.H."/>
            <person name="de Bruijn I."/>
            <person name="Haas B.J."/>
            <person name="Belmonte R."/>
            <person name="Lobach L."/>
            <person name="Christie J."/>
            <person name="van den Ackerveken G."/>
            <person name="Bottin A."/>
            <person name="Bulone V."/>
            <person name="Diaz-Moreno S.M."/>
            <person name="Dumas B."/>
            <person name="Fan L."/>
            <person name="Gaulin E."/>
            <person name="Govers F."/>
            <person name="Grenville-Briggs L.J."/>
            <person name="Horner N.R."/>
            <person name="Levin J.Z."/>
            <person name="Mammella M."/>
            <person name="Meijer H.J."/>
            <person name="Morris P."/>
            <person name="Nusbaum C."/>
            <person name="Oome S."/>
            <person name="Phillips A.J."/>
            <person name="van Rooyen D."/>
            <person name="Rzeszutek E."/>
            <person name="Saraiva M."/>
            <person name="Secombes C.J."/>
            <person name="Seidl M.F."/>
            <person name="Snel B."/>
            <person name="Stassen J.H."/>
            <person name="Sykes S."/>
            <person name="Tripathy S."/>
            <person name="van den Berg H."/>
            <person name="Vega-Arreguin J.C."/>
            <person name="Wawra S."/>
            <person name="Young S.K."/>
            <person name="Zeng Q."/>
            <person name="Dieguez-Uribeondo J."/>
            <person name="Russ C."/>
            <person name="Tyler B.M."/>
            <person name="van West P."/>
        </authorList>
    </citation>
    <scope>NUCLEOTIDE SEQUENCE [LARGE SCALE GENOMIC DNA]</scope>
    <source>
        <strain evidence="1 2">CBS 223.65</strain>
    </source>
</reference>